<evidence type="ECO:0000313" key="2">
    <source>
        <dbReference type="EMBL" id="KAF2271792.1"/>
    </source>
</evidence>
<accession>A0A6A6J5X2</accession>
<dbReference type="AlphaFoldDB" id="A0A6A6J5X2"/>
<protein>
    <submittedName>
        <fullName evidence="2">Uncharacterized protein</fullName>
    </submittedName>
</protein>
<name>A0A6A6J5X2_WESOR</name>
<dbReference type="Proteomes" id="UP000800097">
    <property type="component" value="Unassembled WGS sequence"/>
</dbReference>
<reference evidence="2" key="1">
    <citation type="journal article" date="2020" name="Stud. Mycol.">
        <title>101 Dothideomycetes genomes: a test case for predicting lifestyles and emergence of pathogens.</title>
        <authorList>
            <person name="Haridas S."/>
            <person name="Albert R."/>
            <person name="Binder M."/>
            <person name="Bloem J."/>
            <person name="Labutti K."/>
            <person name="Salamov A."/>
            <person name="Andreopoulos B."/>
            <person name="Baker S."/>
            <person name="Barry K."/>
            <person name="Bills G."/>
            <person name="Bluhm B."/>
            <person name="Cannon C."/>
            <person name="Castanera R."/>
            <person name="Culley D."/>
            <person name="Daum C."/>
            <person name="Ezra D."/>
            <person name="Gonzalez J."/>
            <person name="Henrissat B."/>
            <person name="Kuo A."/>
            <person name="Liang C."/>
            <person name="Lipzen A."/>
            <person name="Lutzoni F."/>
            <person name="Magnuson J."/>
            <person name="Mondo S."/>
            <person name="Nolan M."/>
            <person name="Ohm R."/>
            <person name="Pangilinan J."/>
            <person name="Park H.-J."/>
            <person name="Ramirez L."/>
            <person name="Alfaro M."/>
            <person name="Sun H."/>
            <person name="Tritt A."/>
            <person name="Yoshinaga Y."/>
            <person name="Zwiers L.-H."/>
            <person name="Turgeon B."/>
            <person name="Goodwin S."/>
            <person name="Spatafora J."/>
            <person name="Crous P."/>
            <person name="Grigoriev I."/>
        </authorList>
    </citation>
    <scope>NUCLEOTIDE SEQUENCE</scope>
    <source>
        <strain evidence="2">CBS 379.55</strain>
    </source>
</reference>
<feature type="region of interest" description="Disordered" evidence="1">
    <location>
        <begin position="1"/>
        <end position="27"/>
    </location>
</feature>
<dbReference type="EMBL" id="ML986532">
    <property type="protein sequence ID" value="KAF2271792.1"/>
    <property type="molecule type" value="Genomic_DNA"/>
</dbReference>
<organism evidence="2 3">
    <name type="scientific">Westerdykella ornata</name>
    <dbReference type="NCBI Taxonomy" id="318751"/>
    <lineage>
        <taxon>Eukaryota</taxon>
        <taxon>Fungi</taxon>
        <taxon>Dikarya</taxon>
        <taxon>Ascomycota</taxon>
        <taxon>Pezizomycotina</taxon>
        <taxon>Dothideomycetes</taxon>
        <taxon>Pleosporomycetidae</taxon>
        <taxon>Pleosporales</taxon>
        <taxon>Sporormiaceae</taxon>
        <taxon>Westerdykella</taxon>
    </lineage>
</organism>
<keyword evidence="3" id="KW-1185">Reference proteome</keyword>
<dbReference type="RefSeq" id="XP_033649331.1">
    <property type="nucleotide sequence ID" value="XM_033794075.1"/>
</dbReference>
<evidence type="ECO:0000313" key="3">
    <source>
        <dbReference type="Proteomes" id="UP000800097"/>
    </source>
</evidence>
<sequence>MPEILGHKQRDSAEQTSNATSGPYSGLVVGTHLPRTPLTPTEYATGHEISHMYISYSAIESSVNTNYFSFYHIIFDGRGISSSLSHSVLHLVFSLTVVNINLLQFNALNHIYYSTSFS</sequence>
<feature type="compositionally biased region" description="Basic and acidic residues" evidence="1">
    <location>
        <begin position="1"/>
        <end position="13"/>
    </location>
</feature>
<gene>
    <name evidence="2" type="ORF">EI97DRAFT_242949</name>
</gene>
<proteinExistence type="predicted"/>
<evidence type="ECO:0000256" key="1">
    <source>
        <dbReference type="SAM" id="MobiDB-lite"/>
    </source>
</evidence>
<dbReference type="GeneID" id="54547250"/>
<feature type="compositionally biased region" description="Polar residues" evidence="1">
    <location>
        <begin position="14"/>
        <end position="23"/>
    </location>
</feature>